<dbReference type="GO" id="GO:0004519">
    <property type="term" value="F:endonuclease activity"/>
    <property type="evidence" value="ECO:0007669"/>
    <property type="project" value="UniProtKB-KW"/>
</dbReference>
<evidence type="ECO:0000256" key="1">
    <source>
        <dbReference type="ARBA" id="ARBA00022679"/>
    </source>
</evidence>
<keyword evidence="5" id="KW-0378">Hydrolase</keyword>
<dbReference type="EMBL" id="NCKW01011138">
    <property type="protein sequence ID" value="POM64296.1"/>
    <property type="molecule type" value="Genomic_DNA"/>
</dbReference>
<evidence type="ECO:0000259" key="7">
    <source>
        <dbReference type="Pfam" id="PF00078"/>
    </source>
</evidence>
<name>A0A2P4XFH7_9STRA</name>
<keyword evidence="6" id="KW-0695">RNA-directed DNA polymerase</keyword>
<protein>
    <submittedName>
        <fullName evidence="9">Pol protein</fullName>
    </submittedName>
</protein>
<evidence type="ECO:0000313" key="9">
    <source>
        <dbReference type="EMBL" id="POM64296.1"/>
    </source>
</evidence>
<dbReference type="CDD" id="cd01647">
    <property type="entry name" value="RT_LTR"/>
    <property type="match status" value="1"/>
</dbReference>
<feature type="domain" description="Reverse transcriptase" evidence="7">
    <location>
        <begin position="219"/>
        <end position="377"/>
    </location>
</feature>
<dbReference type="OrthoDB" id="123497at2759"/>
<sequence>MLPDFPIYKIAAFVMEISESCDIMLGMPWLEKANPNIDWVAKTVHSRPNAQPAVRVGNQRCKYPRKSLRQRAEAQLRTACMHGYQSEVSLTHLFKTRDIKRLLTAEDNEIWFFIRAAEKNSKSPQAAAAWKKLMGTSVYPLLLEFRDIVFQSDLPSVPPSRQVNMDASIEVSDSTPVHRKQFPLSREQKEAIMKWKREMLKAKLIQPSKSPYCAPTFCVRKASGAWRIDHDFRGLNANIRVPANPIPRKDEILRTMSRGRIFSALDLLWGFFQVKLQKDSIPYTAFSTPDGLFACLVTPTGISSSPSCFNRLVPSTFKDFEDFCCTYFDDIFIFTQSENVDEHLVALRRVLQRHADQQLYVKIEKCIFCASEIPCLGDIVGVDGVRIDPAKAATIRDWPTPSTKRKLQSFIGTCVYVSRFCVGFAEHVAVLTELIKNKKTSDEITLLAEHQAAFESLKVKLSTTPTLAHADFTNHFTLYDGSGREQIIAYGGRKLSRAELIYPTREKELLAALHAMRTWKVYLIDKPFYLNTDHRTIESLLKQQTCSQRLARWLNELALFPPRFKWVLGSTDIIADCISRRPDWSDGTSRAISLSELLRQLTSPLTNSGEERQFVLQSSPPVDVLAMCRANYHNDTIFGPIMKDLCQDTDSPSRRLRRFSIDDGLLFFRT</sequence>
<dbReference type="GO" id="GO:0003964">
    <property type="term" value="F:RNA-directed DNA polymerase activity"/>
    <property type="evidence" value="ECO:0007669"/>
    <property type="project" value="UniProtKB-KW"/>
</dbReference>
<evidence type="ECO:0000256" key="3">
    <source>
        <dbReference type="ARBA" id="ARBA00022722"/>
    </source>
</evidence>
<keyword evidence="1" id="KW-0808">Transferase</keyword>
<dbReference type="SUPFAM" id="SSF56672">
    <property type="entry name" value="DNA/RNA polymerases"/>
    <property type="match status" value="1"/>
</dbReference>
<dbReference type="InterPro" id="IPR050951">
    <property type="entry name" value="Retrovirus_Pol_polyprotein"/>
</dbReference>
<reference evidence="9 10" key="1">
    <citation type="journal article" date="2017" name="Genome Biol. Evol.">
        <title>Phytophthora megakarya and P. palmivora, closely related causal agents of cacao black pod rot, underwent increases in genome sizes and gene numbers by different mechanisms.</title>
        <authorList>
            <person name="Ali S.S."/>
            <person name="Shao J."/>
            <person name="Lary D.J."/>
            <person name="Kronmiller B."/>
            <person name="Shen D."/>
            <person name="Strem M.D."/>
            <person name="Amoako-Attah I."/>
            <person name="Akrofi A.Y."/>
            <person name="Begoude B.A."/>
            <person name="Ten Hoopen G.M."/>
            <person name="Coulibaly K."/>
            <person name="Kebe B.I."/>
            <person name="Melnick R.L."/>
            <person name="Guiltinan M.J."/>
            <person name="Tyler B.M."/>
            <person name="Meinhardt L.W."/>
            <person name="Bailey B.A."/>
        </authorList>
    </citation>
    <scope>NUCLEOTIDE SEQUENCE [LARGE SCALE GENOMIC DNA]</scope>
    <source>
        <strain evidence="10">sbr112.9</strain>
    </source>
</reference>
<dbReference type="Gene3D" id="3.30.70.270">
    <property type="match status" value="2"/>
</dbReference>
<evidence type="ECO:0000256" key="6">
    <source>
        <dbReference type="ARBA" id="ARBA00022918"/>
    </source>
</evidence>
<dbReference type="PANTHER" id="PTHR37984">
    <property type="entry name" value="PROTEIN CBG26694"/>
    <property type="match status" value="1"/>
</dbReference>
<dbReference type="InterPro" id="IPR041373">
    <property type="entry name" value="RT_RNaseH"/>
</dbReference>
<keyword evidence="4" id="KW-0255">Endonuclease</keyword>
<dbReference type="InterPro" id="IPR000477">
    <property type="entry name" value="RT_dom"/>
</dbReference>
<dbReference type="GO" id="GO:0016787">
    <property type="term" value="F:hydrolase activity"/>
    <property type="evidence" value="ECO:0007669"/>
    <property type="project" value="UniProtKB-KW"/>
</dbReference>
<evidence type="ECO:0000256" key="2">
    <source>
        <dbReference type="ARBA" id="ARBA00022695"/>
    </source>
</evidence>
<evidence type="ECO:0000256" key="5">
    <source>
        <dbReference type="ARBA" id="ARBA00022801"/>
    </source>
</evidence>
<comment type="caution">
    <text evidence="9">The sequence shown here is derived from an EMBL/GenBank/DDBJ whole genome shotgun (WGS) entry which is preliminary data.</text>
</comment>
<feature type="domain" description="Reverse transcriptase RNase H-like" evidence="8">
    <location>
        <begin position="480"/>
        <end position="558"/>
    </location>
</feature>
<dbReference type="InterPro" id="IPR043502">
    <property type="entry name" value="DNA/RNA_pol_sf"/>
</dbReference>
<accession>A0A2P4XFH7</accession>
<dbReference type="Pfam" id="PF00078">
    <property type="entry name" value="RVT_1"/>
    <property type="match status" value="1"/>
</dbReference>
<evidence type="ECO:0000256" key="4">
    <source>
        <dbReference type="ARBA" id="ARBA00022759"/>
    </source>
</evidence>
<evidence type="ECO:0000259" key="8">
    <source>
        <dbReference type="Pfam" id="PF17917"/>
    </source>
</evidence>
<dbReference type="Gene3D" id="3.10.10.10">
    <property type="entry name" value="HIV Type 1 Reverse Transcriptase, subunit A, domain 1"/>
    <property type="match status" value="1"/>
</dbReference>
<evidence type="ECO:0000313" key="10">
    <source>
        <dbReference type="Proteomes" id="UP000237271"/>
    </source>
</evidence>
<keyword evidence="10" id="KW-1185">Reference proteome</keyword>
<dbReference type="Pfam" id="PF17917">
    <property type="entry name" value="RT_RNaseH"/>
    <property type="match status" value="1"/>
</dbReference>
<dbReference type="CDD" id="cd09274">
    <property type="entry name" value="RNase_HI_RT_Ty3"/>
    <property type="match status" value="1"/>
</dbReference>
<dbReference type="InterPro" id="IPR043128">
    <property type="entry name" value="Rev_trsase/Diguanyl_cyclase"/>
</dbReference>
<proteinExistence type="predicted"/>
<dbReference type="Proteomes" id="UP000237271">
    <property type="component" value="Unassembled WGS sequence"/>
</dbReference>
<organism evidence="9 10">
    <name type="scientific">Phytophthora palmivora</name>
    <dbReference type="NCBI Taxonomy" id="4796"/>
    <lineage>
        <taxon>Eukaryota</taxon>
        <taxon>Sar</taxon>
        <taxon>Stramenopiles</taxon>
        <taxon>Oomycota</taxon>
        <taxon>Peronosporomycetes</taxon>
        <taxon>Peronosporales</taxon>
        <taxon>Peronosporaceae</taxon>
        <taxon>Phytophthora</taxon>
    </lineage>
</organism>
<dbReference type="PANTHER" id="PTHR37984:SF5">
    <property type="entry name" value="PROTEIN NYNRIN-LIKE"/>
    <property type="match status" value="1"/>
</dbReference>
<keyword evidence="3" id="KW-0540">Nuclease</keyword>
<gene>
    <name evidence="9" type="ORF">PHPALM_20198</name>
</gene>
<keyword evidence="2" id="KW-0548">Nucleotidyltransferase</keyword>
<dbReference type="AlphaFoldDB" id="A0A2P4XFH7"/>